<evidence type="ECO:0000313" key="14">
    <source>
        <dbReference type="Proteomes" id="UP000030103"/>
    </source>
</evidence>
<keyword evidence="6 11" id="KW-0378">Hydrolase</keyword>
<keyword evidence="14" id="KW-1185">Reference proteome</keyword>
<keyword evidence="7 11" id="KW-0862">Zinc</keyword>
<name>A0A0A2E928_9PORP</name>
<dbReference type="Pfam" id="PF17820">
    <property type="entry name" value="PDZ_6"/>
    <property type="match status" value="1"/>
</dbReference>
<organism evidence="13 14">
    <name type="scientific">Porphyromonas macacae</name>
    <dbReference type="NCBI Taxonomy" id="28115"/>
    <lineage>
        <taxon>Bacteria</taxon>
        <taxon>Pseudomonadati</taxon>
        <taxon>Bacteroidota</taxon>
        <taxon>Bacteroidia</taxon>
        <taxon>Bacteroidales</taxon>
        <taxon>Porphyromonadaceae</taxon>
        <taxon>Porphyromonas</taxon>
    </lineage>
</organism>
<dbReference type="Proteomes" id="UP000030103">
    <property type="component" value="Unassembled WGS sequence"/>
</dbReference>
<dbReference type="InterPro" id="IPR041489">
    <property type="entry name" value="PDZ_6"/>
</dbReference>
<evidence type="ECO:0000256" key="11">
    <source>
        <dbReference type="RuleBase" id="RU362031"/>
    </source>
</evidence>
<evidence type="ECO:0000256" key="5">
    <source>
        <dbReference type="ARBA" id="ARBA00022692"/>
    </source>
</evidence>
<dbReference type="OrthoDB" id="9782003at2"/>
<evidence type="ECO:0000256" key="8">
    <source>
        <dbReference type="ARBA" id="ARBA00022989"/>
    </source>
</evidence>
<dbReference type="InterPro" id="IPR036034">
    <property type="entry name" value="PDZ_sf"/>
</dbReference>
<comment type="similarity">
    <text evidence="3 11">Belongs to the peptidase M50B family.</text>
</comment>
<dbReference type="PANTHER" id="PTHR42837">
    <property type="entry name" value="REGULATOR OF SIGMA-E PROTEASE RSEP"/>
    <property type="match status" value="1"/>
</dbReference>
<dbReference type="InterPro" id="IPR001478">
    <property type="entry name" value="PDZ"/>
</dbReference>
<evidence type="ECO:0000256" key="2">
    <source>
        <dbReference type="ARBA" id="ARBA00004141"/>
    </source>
</evidence>
<comment type="caution">
    <text evidence="13">The sequence shown here is derived from an EMBL/GenBank/DDBJ whole genome shotgun (WGS) entry which is preliminary data.</text>
</comment>
<dbReference type="GO" id="GO:0046872">
    <property type="term" value="F:metal ion binding"/>
    <property type="evidence" value="ECO:0007669"/>
    <property type="project" value="UniProtKB-KW"/>
</dbReference>
<feature type="transmembrane region" description="Helical" evidence="11">
    <location>
        <begin position="363"/>
        <end position="384"/>
    </location>
</feature>
<evidence type="ECO:0000256" key="10">
    <source>
        <dbReference type="ARBA" id="ARBA00023136"/>
    </source>
</evidence>
<dbReference type="SMART" id="SM00228">
    <property type="entry name" value="PDZ"/>
    <property type="match status" value="1"/>
</dbReference>
<dbReference type="GO" id="GO:0006508">
    <property type="term" value="P:proteolysis"/>
    <property type="evidence" value="ECO:0007669"/>
    <property type="project" value="UniProtKB-KW"/>
</dbReference>
<evidence type="ECO:0000256" key="9">
    <source>
        <dbReference type="ARBA" id="ARBA00023049"/>
    </source>
</evidence>
<keyword evidence="11" id="KW-0479">Metal-binding</keyword>
<keyword evidence="4 13" id="KW-0645">Protease</keyword>
<dbReference type="CDD" id="cd06163">
    <property type="entry name" value="S2P-M50_PDZ_RseP-like"/>
    <property type="match status" value="1"/>
</dbReference>
<dbReference type="SUPFAM" id="SSF50156">
    <property type="entry name" value="PDZ domain-like"/>
    <property type="match status" value="2"/>
</dbReference>
<evidence type="ECO:0000313" key="13">
    <source>
        <dbReference type="EMBL" id="KGN72959.1"/>
    </source>
</evidence>
<evidence type="ECO:0000256" key="1">
    <source>
        <dbReference type="ARBA" id="ARBA00001947"/>
    </source>
</evidence>
<feature type="domain" description="PDZ" evidence="12">
    <location>
        <begin position="222"/>
        <end position="256"/>
    </location>
</feature>
<dbReference type="PANTHER" id="PTHR42837:SF2">
    <property type="entry name" value="MEMBRANE METALLOPROTEASE ARASP2, CHLOROPLASTIC-RELATED"/>
    <property type="match status" value="1"/>
</dbReference>
<dbReference type="EC" id="3.4.24.-" evidence="11"/>
<dbReference type="GO" id="GO:0016020">
    <property type="term" value="C:membrane"/>
    <property type="evidence" value="ECO:0007669"/>
    <property type="project" value="UniProtKB-SubCell"/>
</dbReference>
<dbReference type="InterPro" id="IPR004387">
    <property type="entry name" value="Pept_M50_Zn"/>
</dbReference>
<dbReference type="PROSITE" id="PS50106">
    <property type="entry name" value="PDZ"/>
    <property type="match status" value="1"/>
</dbReference>
<proteinExistence type="inferred from homology"/>
<accession>A0A0A2E928</accession>
<dbReference type="GO" id="GO:0004222">
    <property type="term" value="F:metalloendopeptidase activity"/>
    <property type="evidence" value="ECO:0007669"/>
    <property type="project" value="InterPro"/>
</dbReference>
<protein>
    <recommendedName>
        <fullName evidence="11">Zinc metalloprotease</fullName>
        <ecNumber evidence="11">3.4.24.-</ecNumber>
    </recommendedName>
</protein>
<evidence type="ECO:0000256" key="3">
    <source>
        <dbReference type="ARBA" id="ARBA00007931"/>
    </source>
</evidence>
<dbReference type="EMBL" id="JRFA01000025">
    <property type="protein sequence ID" value="KGN72959.1"/>
    <property type="molecule type" value="Genomic_DNA"/>
</dbReference>
<dbReference type="STRING" id="28115.HQ47_08850"/>
<feature type="transmembrane region" description="Helical" evidence="11">
    <location>
        <begin position="409"/>
        <end position="430"/>
    </location>
</feature>
<evidence type="ECO:0000256" key="7">
    <source>
        <dbReference type="ARBA" id="ARBA00022833"/>
    </source>
</evidence>
<evidence type="ECO:0000256" key="6">
    <source>
        <dbReference type="ARBA" id="ARBA00022801"/>
    </source>
</evidence>
<sequence length="439" mass="49024">MLSIVIQLLASLSLLVFVHELGHYIMARIFGVKVDKFYLFFDAGGKALFRYKPKNSSTEFGIGWLPLGGYCKISGMIDESLDTEQMKREPSKEEFRSKPAWQRFFIMFGGVLFNVILAIFIYAGISYHWGRVELTSDLVHSGMAFAPVAKDIGFQDGDIILSIDGEKEDVLDQQNFTRKVIGARYVQVLRGEEKVDIRIPEDMMKRVLRTQQGVLTPQMPFVVDSVFPNSPASAAGIMPGDSLIAVNGTQTPDIRDAQKKLQTLSNNSITLTMNSKGAIRDYQVQVDSTGIIGVQLKHLTEIYPVSKIKYNLLTAIPAGIKQGVNTIRSYVGDMKYVFTKEGASQIGGFGTIGSLFPKQFNWFLFWNITALISIILAVMNLLPIPALDGGHIMFLLYEMFTGRKVSESFMIKAQIVGMILLLILILYANANDVVRFLIR</sequence>
<keyword evidence="10 11" id="KW-0472">Membrane</keyword>
<gene>
    <name evidence="13" type="ORF">HQ47_08850</name>
</gene>
<keyword evidence="8 11" id="KW-1133">Transmembrane helix</keyword>
<feature type="transmembrane region" description="Helical" evidence="11">
    <location>
        <begin position="104"/>
        <end position="125"/>
    </location>
</feature>
<dbReference type="Gene3D" id="2.30.42.10">
    <property type="match status" value="1"/>
</dbReference>
<evidence type="ECO:0000259" key="12">
    <source>
        <dbReference type="PROSITE" id="PS50106"/>
    </source>
</evidence>
<evidence type="ECO:0000256" key="4">
    <source>
        <dbReference type="ARBA" id="ARBA00022670"/>
    </source>
</evidence>
<keyword evidence="5 11" id="KW-0812">Transmembrane</keyword>
<dbReference type="InterPro" id="IPR008915">
    <property type="entry name" value="Peptidase_M50"/>
</dbReference>
<dbReference type="AlphaFoldDB" id="A0A0A2E928"/>
<dbReference type="NCBIfam" id="TIGR00054">
    <property type="entry name" value="RIP metalloprotease RseP"/>
    <property type="match status" value="1"/>
</dbReference>
<reference evidence="13 14" key="1">
    <citation type="submission" date="2014-09" db="EMBL/GenBank/DDBJ databases">
        <title>Draft Genome Sequence of Porphyromonas macacae COT-192_OH2859.</title>
        <authorList>
            <person name="Wallis C."/>
            <person name="Deusch O."/>
            <person name="O'Flynn C."/>
            <person name="Davis I."/>
            <person name="Horsfall A."/>
            <person name="Kirkwood N."/>
            <person name="Harris S."/>
            <person name="Eisen J.A."/>
            <person name="Coil D.A."/>
            <person name="Darling A.E."/>
            <person name="Jospin G."/>
            <person name="Alexiev A."/>
        </authorList>
    </citation>
    <scope>NUCLEOTIDE SEQUENCE [LARGE SCALE GENOMIC DNA]</scope>
    <source>
        <strain evidence="14">COT-192 OH2859</strain>
    </source>
</reference>
<dbReference type="Pfam" id="PF02163">
    <property type="entry name" value="Peptidase_M50"/>
    <property type="match status" value="1"/>
</dbReference>
<dbReference type="eggNOG" id="COG0750">
    <property type="taxonomic scope" value="Bacteria"/>
</dbReference>
<keyword evidence="9 11" id="KW-0482">Metalloprotease</keyword>
<comment type="cofactor">
    <cofactor evidence="1 11">
        <name>Zn(2+)</name>
        <dbReference type="ChEBI" id="CHEBI:29105"/>
    </cofactor>
</comment>
<dbReference type="RefSeq" id="WP_036874848.1">
    <property type="nucleotide sequence ID" value="NZ_JRFA01000025.1"/>
</dbReference>
<comment type="subcellular location">
    <subcellularLocation>
        <location evidence="2">Membrane</location>
        <topology evidence="2">Multi-pass membrane protein</topology>
    </subcellularLocation>
</comment>